<organism evidence="1 2">
    <name type="scientific">Sphingomonas caseinilyticus</name>
    <dbReference type="NCBI Taxonomy" id="2908205"/>
    <lineage>
        <taxon>Bacteria</taxon>
        <taxon>Pseudomonadati</taxon>
        <taxon>Pseudomonadota</taxon>
        <taxon>Alphaproteobacteria</taxon>
        <taxon>Sphingomonadales</taxon>
        <taxon>Sphingomonadaceae</taxon>
        <taxon>Sphingomonas</taxon>
    </lineage>
</organism>
<name>A0ABT0RX03_9SPHN</name>
<keyword evidence="2" id="KW-1185">Reference proteome</keyword>
<dbReference type="RefSeq" id="WP_249904995.1">
    <property type="nucleotide sequence ID" value="NZ_JAMGBA010000003.1"/>
</dbReference>
<evidence type="ECO:0000313" key="1">
    <source>
        <dbReference type="EMBL" id="MCL6699538.1"/>
    </source>
</evidence>
<dbReference type="Proteomes" id="UP001203410">
    <property type="component" value="Unassembled WGS sequence"/>
</dbReference>
<proteinExistence type="predicted"/>
<dbReference type="EMBL" id="JAMGBA010000003">
    <property type="protein sequence ID" value="MCL6699538.1"/>
    <property type="molecule type" value="Genomic_DNA"/>
</dbReference>
<reference evidence="1 2" key="1">
    <citation type="submission" date="2022-05" db="EMBL/GenBank/DDBJ databases">
        <authorList>
            <person name="Jo J.-H."/>
            <person name="Im W.-T."/>
        </authorList>
    </citation>
    <scope>NUCLEOTIDE SEQUENCE [LARGE SCALE GENOMIC DNA]</scope>
    <source>
        <strain evidence="1 2">NSE70-1</strain>
    </source>
</reference>
<comment type="caution">
    <text evidence="1">The sequence shown here is derived from an EMBL/GenBank/DDBJ whole genome shotgun (WGS) entry which is preliminary data.</text>
</comment>
<protein>
    <submittedName>
        <fullName evidence="1">Uncharacterized protein</fullName>
    </submittedName>
</protein>
<gene>
    <name evidence="1" type="ORF">LZ496_12175</name>
</gene>
<evidence type="ECO:0000313" key="2">
    <source>
        <dbReference type="Proteomes" id="UP001203410"/>
    </source>
</evidence>
<sequence length="175" mass="19708">MTAAFALENFREARQEASYYRTMIGGLRASLADSATHGAEINKRITILLRDFDEARKRGETPPPPVYREGGGERPPTRAWDGIVATGATRSLDPVVFFRLARFYSRADSFGERYLRYNAFSEERVLPHLGNAAAFYDGGQLRPEYAAYVDRLRDLQREGQAMVAEAATLRDSLPR</sequence>
<accession>A0ABT0RX03</accession>